<accession>I0KXF2</accession>
<organism evidence="2 3">
    <name type="scientific">Micromonospora lupini str. Lupac 08</name>
    <dbReference type="NCBI Taxonomy" id="1150864"/>
    <lineage>
        <taxon>Bacteria</taxon>
        <taxon>Bacillati</taxon>
        <taxon>Actinomycetota</taxon>
        <taxon>Actinomycetes</taxon>
        <taxon>Micromonosporales</taxon>
        <taxon>Micromonosporaceae</taxon>
        <taxon>Micromonospora</taxon>
    </lineage>
</organism>
<proteinExistence type="predicted"/>
<dbReference type="Proteomes" id="UP000003448">
    <property type="component" value="Unassembled WGS sequence"/>
</dbReference>
<dbReference type="STRING" id="1150864.MILUP08_41163"/>
<name>I0KXF2_9ACTN</name>
<feature type="compositionally biased region" description="Polar residues" evidence="1">
    <location>
        <begin position="1"/>
        <end position="37"/>
    </location>
</feature>
<evidence type="ECO:0000256" key="1">
    <source>
        <dbReference type="SAM" id="MobiDB-lite"/>
    </source>
</evidence>
<comment type="caution">
    <text evidence="2">The sequence shown here is derived from an EMBL/GenBank/DDBJ whole genome shotgun (WGS) entry which is preliminary data.</text>
</comment>
<keyword evidence="3" id="KW-1185">Reference proteome</keyword>
<dbReference type="EMBL" id="CAIE01000013">
    <property type="protein sequence ID" value="CCH16249.1"/>
    <property type="molecule type" value="Genomic_DNA"/>
</dbReference>
<reference evidence="3" key="1">
    <citation type="journal article" date="2012" name="J. Bacteriol.">
        <title>Genome Sequence of Micromonospora lupini Lupac 08, Isolated from Root Nodules of Lupinus angustifolius.</title>
        <authorList>
            <person name="Alonso-Vega P."/>
            <person name="Normand P."/>
            <person name="Bacigalupe R."/>
            <person name="Pujic P."/>
            <person name="Lajus A."/>
            <person name="Vallenet D."/>
            <person name="Carro L."/>
            <person name="Coll P."/>
            <person name="Trujillo M.E."/>
        </authorList>
    </citation>
    <scope>NUCLEOTIDE SEQUENCE [LARGE SCALE GENOMIC DNA]</scope>
    <source>
        <strain evidence="3">Lupac 08</strain>
    </source>
</reference>
<protein>
    <submittedName>
        <fullName evidence="2">Uncharacterized protein</fullName>
    </submittedName>
</protein>
<dbReference type="AlphaFoldDB" id="I0KXF2"/>
<evidence type="ECO:0000313" key="3">
    <source>
        <dbReference type="Proteomes" id="UP000003448"/>
    </source>
</evidence>
<gene>
    <name evidence="2" type="ORF">MILUP08_41163</name>
</gene>
<sequence>MATNPSTSTRCSTASPTSCTNRAANSASPRPRTTASRTPCAPGRPTRRDFGTTGHTRRIYQDIRMRDLLDGVRRQWLSLA</sequence>
<feature type="region of interest" description="Disordered" evidence="1">
    <location>
        <begin position="1"/>
        <end position="55"/>
    </location>
</feature>
<evidence type="ECO:0000313" key="2">
    <source>
        <dbReference type="EMBL" id="CCH16249.1"/>
    </source>
</evidence>